<dbReference type="Proteomes" id="UP001181355">
    <property type="component" value="Chromosome"/>
</dbReference>
<gene>
    <name evidence="1" type="ORF">RF679_09940</name>
</gene>
<evidence type="ECO:0000313" key="2">
    <source>
        <dbReference type="Proteomes" id="UP001181355"/>
    </source>
</evidence>
<reference evidence="1" key="1">
    <citation type="submission" date="2023-09" db="EMBL/GenBank/DDBJ databases">
        <title>Undibacterium sp. 20NA77.5 isolated from freshwater.</title>
        <authorList>
            <person name="Le V."/>
            <person name="Ko S.-R."/>
            <person name="Ahn C.-Y."/>
            <person name="Oh H.-M."/>
        </authorList>
    </citation>
    <scope>NUCLEOTIDE SEQUENCE</scope>
    <source>
        <strain evidence="1">20NA77.5</strain>
    </source>
</reference>
<dbReference type="InterPro" id="IPR052022">
    <property type="entry name" value="26kDa_periplasmic_antigen"/>
</dbReference>
<dbReference type="Pfam" id="PF04402">
    <property type="entry name" value="SIMPL"/>
    <property type="match status" value="1"/>
</dbReference>
<evidence type="ECO:0000313" key="1">
    <source>
        <dbReference type="EMBL" id="WMW78984.1"/>
    </source>
</evidence>
<keyword evidence="2" id="KW-1185">Reference proteome</keyword>
<dbReference type="PANTHER" id="PTHR34387">
    <property type="entry name" value="SLR1258 PROTEIN"/>
    <property type="match status" value="1"/>
</dbReference>
<name>A0ABY9RE94_9BURK</name>
<dbReference type="EMBL" id="CP133720">
    <property type="protein sequence ID" value="WMW78984.1"/>
    <property type="molecule type" value="Genomic_DNA"/>
</dbReference>
<dbReference type="InterPro" id="IPR007497">
    <property type="entry name" value="SIMPL/DUF541"/>
</dbReference>
<accession>A0ABY9RE94</accession>
<protein>
    <submittedName>
        <fullName evidence="1">SIMPL domain-containing protein</fullName>
    </submittedName>
</protein>
<dbReference type="Gene3D" id="3.30.110.170">
    <property type="entry name" value="Protein of unknown function (DUF541), domain 1"/>
    <property type="match status" value="1"/>
</dbReference>
<dbReference type="PANTHER" id="PTHR34387:SF2">
    <property type="entry name" value="SLR1258 PROTEIN"/>
    <property type="match status" value="1"/>
</dbReference>
<dbReference type="Gene3D" id="3.30.70.2970">
    <property type="entry name" value="Protein of unknown function (DUF541), domain 2"/>
    <property type="match status" value="1"/>
</dbReference>
<organism evidence="1 2">
    <name type="scientific">Undibacterium cyanobacteriorum</name>
    <dbReference type="NCBI Taxonomy" id="3073561"/>
    <lineage>
        <taxon>Bacteria</taxon>
        <taxon>Pseudomonadati</taxon>
        <taxon>Pseudomonadota</taxon>
        <taxon>Betaproteobacteria</taxon>
        <taxon>Burkholderiales</taxon>
        <taxon>Oxalobacteraceae</taxon>
        <taxon>Undibacterium</taxon>
    </lineage>
</organism>
<sequence>MISFKKCLQLVLLGAAMIVKMVYAGDLPNHRFIHASGEVVRAYSADMGEINFELTELHPAPEKCLELMLRDSEDVFKLLRELGISDDDILAANIKRFISPVEYLDTPENQKKYRLMRSFHVVVRDLQQWDQLIKGLTRNPSLGNFTVNFGRSDLSQVQAEMLNLALEDAKIQAKNMSNMLGVKLDVVTGVSQTSLTAVASALGLGGTPPVRDRSPKMTLIPRDFSVPAQLRFSMSVNVMYRIK</sequence>
<proteinExistence type="predicted"/>
<dbReference type="RefSeq" id="WP_309480485.1">
    <property type="nucleotide sequence ID" value="NZ_CP133720.1"/>
</dbReference>